<dbReference type="EMBL" id="ASHM01000657">
    <property type="protein sequence ID" value="PNY05155.1"/>
    <property type="molecule type" value="Genomic_DNA"/>
</dbReference>
<dbReference type="AlphaFoldDB" id="A0A2K3NQ40"/>
<proteinExistence type="predicted"/>
<protein>
    <submittedName>
        <fullName evidence="1">Uncharacterized protein</fullName>
    </submittedName>
</protein>
<organism evidence="1 2">
    <name type="scientific">Trifolium pratense</name>
    <name type="common">Red clover</name>
    <dbReference type="NCBI Taxonomy" id="57577"/>
    <lineage>
        <taxon>Eukaryota</taxon>
        <taxon>Viridiplantae</taxon>
        <taxon>Streptophyta</taxon>
        <taxon>Embryophyta</taxon>
        <taxon>Tracheophyta</taxon>
        <taxon>Spermatophyta</taxon>
        <taxon>Magnoliopsida</taxon>
        <taxon>eudicotyledons</taxon>
        <taxon>Gunneridae</taxon>
        <taxon>Pentapetalae</taxon>
        <taxon>rosids</taxon>
        <taxon>fabids</taxon>
        <taxon>Fabales</taxon>
        <taxon>Fabaceae</taxon>
        <taxon>Papilionoideae</taxon>
        <taxon>50 kb inversion clade</taxon>
        <taxon>NPAAA clade</taxon>
        <taxon>Hologalegina</taxon>
        <taxon>IRL clade</taxon>
        <taxon>Trifolieae</taxon>
        <taxon>Trifolium</taxon>
    </lineage>
</organism>
<gene>
    <name evidence="1" type="ORF">L195_g001597</name>
</gene>
<accession>A0A2K3NQ40</accession>
<reference evidence="1 2" key="1">
    <citation type="journal article" date="2014" name="Am. J. Bot.">
        <title>Genome assembly and annotation for red clover (Trifolium pratense; Fabaceae).</title>
        <authorList>
            <person name="Istvanek J."/>
            <person name="Jaros M."/>
            <person name="Krenek A."/>
            <person name="Repkova J."/>
        </authorList>
    </citation>
    <scope>NUCLEOTIDE SEQUENCE [LARGE SCALE GENOMIC DNA]</scope>
    <source>
        <strain evidence="2">cv. Tatra</strain>
        <tissue evidence="1">Young leaves</tissue>
    </source>
</reference>
<evidence type="ECO:0000313" key="2">
    <source>
        <dbReference type="Proteomes" id="UP000236291"/>
    </source>
</evidence>
<evidence type="ECO:0000313" key="1">
    <source>
        <dbReference type="EMBL" id="PNY05155.1"/>
    </source>
</evidence>
<comment type="caution">
    <text evidence="1">The sequence shown here is derived from an EMBL/GenBank/DDBJ whole genome shotgun (WGS) entry which is preliminary data.</text>
</comment>
<dbReference type="Proteomes" id="UP000236291">
    <property type="component" value="Unassembled WGS sequence"/>
</dbReference>
<name>A0A2K3NQ40_TRIPR</name>
<sequence length="105" mass="12302">MLEGNLVEVLMFRFSIPRCITKEAKLSTKSKSRELLLLHLKRNERIGNVMFRENIAMNVKFWKEVKSLKVLSSKSRVRTESHIDFHLGERRLVATTCLVGIKERM</sequence>
<reference evidence="1 2" key="2">
    <citation type="journal article" date="2017" name="Front. Plant Sci.">
        <title>Gene Classification and Mining of Molecular Markers Useful in Red Clover (Trifolium pratense) Breeding.</title>
        <authorList>
            <person name="Istvanek J."/>
            <person name="Dluhosova J."/>
            <person name="Dluhos P."/>
            <person name="Patkova L."/>
            <person name="Nedelnik J."/>
            <person name="Repkova J."/>
        </authorList>
    </citation>
    <scope>NUCLEOTIDE SEQUENCE [LARGE SCALE GENOMIC DNA]</scope>
    <source>
        <strain evidence="2">cv. Tatra</strain>
        <tissue evidence="1">Young leaves</tissue>
    </source>
</reference>